<gene>
    <name evidence="6 8" type="primary">mtnB</name>
    <name evidence="8" type="ORF">NCTC12965_05343</name>
</gene>
<evidence type="ECO:0000256" key="2">
    <source>
        <dbReference type="ARBA" id="ARBA00022723"/>
    </source>
</evidence>
<dbReference type="GO" id="GO:0005829">
    <property type="term" value="C:cytosol"/>
    <property type="evidence" value="ECO:0007669"/>
    <property type="project" value="TreeGrafter"/>
</dbReference>
<sequence length="213" mass="23295">MTVNPQLSALLAACHWIGEKGWCPATGGNMSLRLDTQHCLVTESGKDKGSLSEQDLLLVETANNHVPSGRTPSAETGLHTLIYRLYPTVGAILHTHSVNATVLSRVEKSEALVLQGYEMQKSLSGQKSHLDSVSIPIFDNDQDIPALAARVAAYAEVTPLAVRFSGARPRACIAGANRWRKRAAILKGWNSCSSANCNAVYWRPNDPRHRHRY</sequence>
<dbReference type="InterPro" id="IPR017714">
    <property type="entry name" value="MethylthioRu-1-P_deHdtase_MtnB"/>
</dbReference>
<dbReference type="PANTHER" id="PTHR22789:SF0">
    <property type="entry name" value="3-OXO-TETRONATE 4-PHOSPHATE DECARBOXYLASE-RELATED"/>
    <property type="match status" value="1"/>
</dbReference>
<keyword evidence="1 6" id="KW-0028">Amino-acid biosynthesis</keyword>
<dbReference type="GO" id="GO:0008270">
    <property type="term" value="F:zinc ion binding"/>
    <property type="evidence" value="ECO:0007669"/>
    <property type="project" value="UniProtKB-UniRule"/>
</dbReference>
<dbReference type="EC" id="4.2.1.109" evidence="6"/>
<name>A0A4U9VJC6_SERFO</name>
<comment type="function">
    <text evidence="6">Catalyzes the dehydration of methylthioribulose-1-phosphate (MTRu-1-P) into 2,3-diketo-5-methylthiopentyl-1-phosphate (DK-MTP-1-P).</text>
</comment>
<dbReference type="SMART" id="SM01007">
    <property type="entry name" value="Aldolase_II"/>
    <property type="match status" value="1"/>
</dbReference>
<dbReference type="HAMAP" id="MF_01677">
    <property type="entry name" value="Salvage_MtnB"/>
    <property type="match status" value="1"/>
</dbReference>
<dbReference type="GO" id="GO:0016832">
    <property type="term" value="F:aldehyde-lyase activity"/>
    <property type="evidence" value="ECO:0007669"/>
    <property type="project" value="TreeGrafter"/>
</dbReference>
<evidence type="ECO:0000256" key="1">
    <source>
        <dbReference type="ARBA" id="ARBA00022605"/>
    </source>
</evidence>
<comment type="pathway">
    <text evidence="6">Amino-acid biosynthesis; L-methionine biosynthesis via salvage pathway; L-methionine from S-methyl-5-thio-alpha-D-ribose 1-phosphate: step 2/6.</text>
</comment>
<evidence type="ECO:0000313" key="8">
    <source>
        <dbReference type="EMBL" id="VTR46243.1"/>
    </source>
</evidence>
<dbReference type="AlphaFoldDB" id="A0A4U9VJC6"/>
<dbReference type="GO" id="GO:0046570">
    <property type="term" value="F:methylthioribulose 1-phosphate dehydratase activity"/>
    <property type="evidence" value="ECO:0007669"/>
    <property type="project" value="UniProtKB-UniRule"/>
</dbReference>
<proteinExistence type="inferred from homology"/>
<keyword evidence="5 6" id="KW-0456">Lyase</keyword>
<dbReference type="InterPro" id="IPR036409">
    <property type="entry name" value="Aldolase_II/adducin_N_sf"/>
</dbReference>
<keyword evidence="4 6" id="KW-0486">Methionine biosynthesis</keyword>
<dbReference type="UniPathway" id="UPA00904">
    <property type="reaction ID" value="UER00875"/>
</dbReference>
<dbReference type="GO" id="GO:0019509">
    <property type="term" value="P:L-methionine salvage from methylthioadenosine"/>
    <property type="evidence" value="ECO:0007669"/>
    <property type="project" value="UniProtKB-UniRule"/>
</dbReference>
<reference evidence="8" key="1">
    <citation type="submission" date="2019-05" db="EMBL/GenBank/DDBJ databases">
        <authorList>
            <consortium name="Pathogen Informatics"/>
        </authorList>
    </citation>
    <scope>NUCLEOTIDE SEQUENCE [LARGE SCALE GENOMIC DNA]</scope>
    <source>
        <strain evidence="8">NCTC12965</strain>
    </source>
</reference>
<dbReference type="GO" id="GO:0019323">
    <property type="term" value="P:pentose catabolic process"/>
    <property type="evidence" value="ECO:0007669"/>
    <property type="project" value="TreeGrafter"/>
</dbReference>
<keyword evidence="3 6" id="KW-0862">Zinc</keyword>
<dbReference type="NCBIfam" id="TIGR03328">
    <property type="entry name" value="salvage_mtnB"/>
    <property type="match status" value="1"/>
</dbReference>
<dbReference type="PANTHER" id="PTHR22789">
    <property type="entry name" value="FUCULOSE PHOSPHATE ALDOLASE"/>
    <property type="match status" value="1"/>
</dbReference>
<feature type="binding site" evidence="6">
    <location>
        <position position="96"/>
    </location>
    <ligand>
        <name>Zn(2+)</name>
        <dbReference type="ChEBI" id="CHEBI:29105"/>
    </ligand>
</feature>
<evidence type="ECO:0000256" key="6">
    <source>
        <dbReference type="HAMAP-Rule" id="MF_01677"/>
    </source>
</evidence>
<feature type="binding site" evidence="6">
    <location>
        <position position="94"/>
    </location>
    <ligand>
        <name>Zn(2+)</name>
        <dbReference type="ChEBI" id="CHEBI:29105"/>
    </ligand>
</feature>
<evidence type="ECO:0000256" key="3">
    <source>
        <dbReference type="ARBA" id="ARBA00022833"/>
    </source>
</evidence>
<evidence type="ECO:0000259" key="7">
    <source>
        <dbReference type="SMART" id="SM01007"/>
    </source>
</evidence>
<keyword evidence="2 6" id="KW-0479">Metal-binding</keyword>
<dbReference type="Gene3D" id="3.40.225.10">
    <property type="entry name" value="Class II aldolase/adducin N-terminal domain"/>
    <property type="match status" value="1"/>
</dbReference>
<comment type="cofactor">
    <cofactor evidence="6">
        <name>Zn(2+)</name>
        <dbReference type="ChEBI" id="CHEBI:29105"/>
    </cofactor>
    <text evidence="6">Binds 1 zinc ion per subunit.</text>
</comment>
<dbReference type="InterPro" id="IPR001303">
    <property type="entry name" value="Aldolase_II/adducin_N"/>
</dbReference>
<dbReference type="EMBL" id="CABEEZ010000116">
    <property type="protein sequence ID" value="VTR46243.1"/>
    <property type="molecule type" value="Genomic_DNA"/>
</dbReference>
<dbReference type="InterPro" id="IPR050197">
    <property type="entry name" value="Aldolase_class_II_sugar_metab"/>
</dbReference>
<comment type="catalytic activity">
    <reaction evidence="6">
        <text>5-(methylsulfanyl)-D-ribulose 1-phosphate = 5-methylsulfanyl-2,3-dioxopentyl phosphate + H2O</text>
        <dbReference type="Rhea" id="RHEA:15549"/>
        <dbReference type="ChEBI" id="CHEBI:15377"/>
        <dbReference type="ChEBI" id="CHEBI:58548"/>
        <dbReference type="ChEBI" id="CHEBI:58828"/>
        <dbReference type="EC" id="4.2.1.109"/>
    </reaction>
</comment>
<organism evidence="8">
    <name type="scientific">Serratia fonticola</name>
    <dbReference type="NCBI Taxonomy" id="47917"/>
    <lineage>
        <taxon>Bacteria</taxon>
        <taxon>Pseudomonadati</taxon>
        <taxon>Pseudomonadota</taxon>
        <taxon>Gammaproteobacteria</taxon>
        <taxon>Enterobacterales</taxon>
        <taxon>Yersiniaceae</taxon>
        <taxon>Serratia</taxon>
    </lineage>
</organism>
<evidence type="ECO:0000256" key="4">
    <source>
        <dbReference type="ARBA" id="ARBA00023167"/>
    </source>
</evidence>
<dbReference type="NCBIfam" id="NF006672">
    <property type="entry name" value="PRK09220.1"/>
    <property type="match status" value="1"/>
</dbReference>
<dbReference type="SUPFAM" id="SSF53639">
    <property type="entry name" value="AraD/HMP-PK domain-like"/>
    <property type="match status" value="1"/>
</dbReference>
<dbReference type="Pfam" id="PF00596">
    <property type="entry name" value="Aldolase_II"/>
    <property type="match status" value="1"/>
</dbReference>
<protein>
    <recommendedName>
        <fullName evidence="6">Methylthioribulose-1-phosphate dehydratase</fullName>
        <shortName evidence="6">MTRu-1-P dehydratase</shortName>
        <ecNumber evidence="6">4.2.1.109</ecNumber>
    </recommendedName>
</protein>
<accession>A0A4U9VJC6</accession>
<feature type="domain" description="Class II aldolase/adducin N-terminal" evidence="7">
    <location>
        <begin position="8"/>
        <end position="187"/>
    </location>
</feature>
<comment type="similarity">
    <text evidence="6">Belongs to the aldolase class II family. MtnB subfamily.</text>
</comment>
<evidence type="ECO:0000256" key="5">
    <source>
        <dbReference type="ARBA" id="ARBA00023239"/>
    </source>
</evidence>